<dbReference type="AlphaFoldDB" id="A0A7X2TNI4"/>
<keyword evidence="2" id="KW-1185">Reference proteome</keyword>
<gene>
    <name evidence="1" type="ORF">FYJ60_04480</name>
</gene>
<protein>
    <submittedName>
        <fullName evidence="1">Uncharacterized protein</fullName>
    </submittedName>
</protein>
<proteinExistence type="predicted"/>
<comment type="caution">
    <text evidence="1">The sequence shown here is derived from an EMBL/GenBank/DDBJ whole genome shotgun (WGS) entry which is preliminary data.</text>
</comment>
<name>A0A7X2TNI4_9FIRM</name>
<sequence>MKRYKVCYRMDAEQEWTDEFYPEQYIEAEDEEEALYIAKEFAVECGYEPSDYDWMVQEVEE</sequence>
<evidence type="ECO:0000313" key="2">
    <source>
        <dbReference type="Proteomes" id="UP000466864"/>
    </source>
</evidence>
<dbReference type="EMBL" id="VUMV01000002">
    <property type="protein sequence ID" value="MST81565.1"/>
    <property type="molecule type" value="Genomic_DNA"/>
</dbReference>
<dbReference type="RefSeq" id="WP_154457364.1">
    <property type="nucleotide sequence ID" value="NZ_VUMV01000002.1"/>
</dbReference>
<evidence type="ECO:0000313" key="1">
    <source>
        <dbReference type="EMBL" id="MST81565.1"/>
    </source>
</evidence>
<accession>A0A7X2TNI4</accession>
<reference evidence="1 2" key="1">
    <citation type="submission" date="2019-08" db="EMBL/GenBank/DDBJ databases">
        <title>In-depth cultivation of the pig gut microbiome towards novel bacterial diversity and tailored functional studies.</title>
        <authorList>
            <person name="Wylensek D."/>
            <person name="Hitch T.C.A."/>
            <person name="Clavel T."/>
        </authorList>
    </citation>
    <scope>NUCLEOTIDE SEQUENCE [LARGE SCALE GENOMIC DNA]</scope>
    <source>
        <strain evidence="1 2">Oil+RF-744-WCA-WT-13</strain>
    </source>
</reference>
<organism evidence="1 2">
    <name type="scientific">Bilifractor porci</name>
    <dbReference type="NCBI Taxonomy" id="2606636"/>
    <lineage>
        <taxon>Bacteria</taxon>
        <taxon>Bacillati</taxon>
        <taxon>Bacillota</taxon>
        <taxon>Clostridia</taxon>
        <taxon>Lachnospirales</taxon>
        <taxon>Lachnospiraceae</taxon>
        <taxon>Bilifractor</taxon>
    </lineage>
</organism>
<dbReference type="Proteomes" id="UP000466864">
    <property type="component" value="Unassembled WGS sequence"/>
</dbReference>